<accession>A0A9D3ADA8</accession>
<name>A0A9D3ADA8_9ACTN</name>
<dbReference type="Pfam" id="PF04480">
    <property type="entry name" value="DUF559"/>
    <property type="match status" value="1"/>
</dbReference>
<dbReference type="GO" id="GO:0004519">
    <property type="term" value="F:endonuclease activity"/>
    <property type="evidence" value="ECO:0007669"/>
    <property type="project" value="UniProtKB-KW"/>
</dbReference>
<evidence type="ECO:0000259" key="1">
    <source>
        <dbReference type="Pfam" id="PF04480"/>
    </source>
</evidence>
<reference evidence="2" key="1">
    <citation type="journal article" date="2021" name="PeerJ">
        <title>Extensive microbial diversity within the chicken gut microbiome revealed by metagenomics and culture.</title>
        <authorList>
            <person name="Gilroy R."/>
            <person name="Ravi A."/>
            <person name="Getino M."/>
            <person name="Pursley I."/>
            <person name="Horton D.L."/>
            <person name="Alikhan N.F."/>
            <person name="Baker D."/>
            <person name="Gharbi K."/>
            <person name="Hall N."/>
            <person name="Watson M."/>
            <person name="Adriaenssens E.M."/>
            <person name="Foster-Nyarko E."/>
            <person name="Jarju S."/>
            <person name="Secka A."/>
            <person name="Antonio M."/>
            <person name="Oren A."/>
            <person name="Chaudhuri R.R."/>
            <person name="La Ragione R."/>
            <person name="Hildebrand F."/>
            <person name="Pallen M.J."/>
        </authorList>
    </citation>
    <scope>NUCLEOTIDE SEQUENCE</scope>
    <source>
        <strain evidence="2">USAMLcec12-2067</strain>
    </source>
</reference>
<dbReference type="EMBL" id="DYZL01000165">
    <property type="protein sequence ID" value="HJH43669.1"/>
    <property type="molecule type" value="Genomic_DNA"/>
</dbReference>
<keyword evidence="2" id="KW-0378">Hydrolase</keyword>
<sequence>MLVAESHKRRTSKEAISHIEGNELPSGSILDTCNGFSICSPELCFVQMATMLDLPHLIELGFEWCGTFDTSTDHLRECAPLTSAEKLRTYVESLGPVHGRKKALRALRYVLNGSASPRETALAMILHLPYAMGGYGIEAPLLNERVDLSERARRIAGRRYVVCDLLWPRAMLDVEYDGKEHAEETRIAKDAMRRNALTSMGFTVITVTKWQIGDGGALNAIARTIAGRLGKQLRYRDPQFTRANLALHQTLLKGK</sequence>
<dbReference type="AlphaFoldDB" id="A0A9D3ADA8"/>
<feature type="domain" description="DUF559" evidence="1">
    <location>
        <begin position="158"/>
        <end position="211"/>
    </location>
</feature>
<reference evidence="2" key="2">
    <citation type="submission" date="2021-09" db="EMBL/GenBank/DDBJ databases">
        <authorList>
            <person name="Gilroy R."/>
        </authorList>
    </citation>
    <scope>NUCLEOTIDE SEQUENCE</scope>
    <source>
        <strain evidence="2">USAMLcec12-2067</strain>
    </source>
</reference>
<evidence type="ECO:0000313" key="2">
    <source>
        <dbReference type="EMBL" id="HJH43669.1"/>
    </source>
</evidence>
<evidence type="ECO:0000313" key="3">
    <source>
        <dbReference type="Proteomes" id="UP000789325"/>
    </source>
</evidence>
<dbReference type="InterPro" id="IPR007569">
    <property type="entry name" value="DUF559"/>
</dbReference>
<keyword evidence="2" id="KW-0540">Nuclease</keyword>
<protein>
    <submittedName>
        <fullName evidence="2">Endonuclease domain-containing protein</fullName>
    </submittedName>
</protein>
<comment type="caution">
    <text evidence="2">The sequence shown here is derived from an EMBL/GenBank/DDBJ whole genome shotgun (WGS) entry which is preliminary data.</text>
</comment>
<keyword evidence="2" id="KW-0255">Endonuclease</keyword>
<gene>
    <name evidence="2" type="ORF">K8V16_07710</name>
</gene>
<dbReference type="Proteomes" id="UP000789325">
    <property type="component" value="Unassembled WGS sequence"/>
</dbReference>
<dbReference type="Gene3D" id="3.40.960.10">
    <property type="entry name" value="VSR Endonuclease"/>
    <property type="match status" value="1"/>
</dbReference>
<organism evidence="2 3">
    <name type="scientific">Rubneribacter badeniensis</name>
    <dbReference type="NCBI Taxonomy" id="2070688"/>
    <lineage>
        <taxon>Bacteria</taxon>
        <taxon>Bacillati</taxon>
        <taxon>Actinomycetota</taxon>
        <taxon>Coriobacteriia</taxon>
        <taxon>Eggerthellales</taxon>
        <taxon>Eggerthellaceae</taxon>
        <taxon>Rubneribacter</taxon>
    </lineage>
</organism>
<proteinExistence type="predicted"/>